<evidence type="ECO:0000256" key="2">
    <source>
        <dbReference type="ARBA" id="ARBA00010617"/>
    </source>
</evidence>
<feature type="binding site" description="axial binding residue" evidence="8">
    <location>
        <position position="437"/>
    </location>
    <ligand>
        <name>heme</name>
        <dbReference type="ChEBI" id="CHEBI:30413"/>
    </ligand>
    <ligandPart>
        <name>Fe</name>
        <dbReference type="ChEBI" id="CHEBI:18248"/>
    </ligandPart>
</feature>
<dbReference type="GO" id="GO:0016705">
    <property type="term" value="F:oxidoreductase activity, acting on paired donors, with incorporation or reduction of molecular oxygen"/>
    <property type="evidence" value="ECO:0007669"/>
    <property type="project" value="InterPro"/>
</dbReference>
<evidence type="ECO:0000256" key="7">
    <source>
        <dbReference type="ARBA" id="ARBA00023033"/>
    </source>
</evidence>
<dbReference type="GO" id="GO:0004497">
    <property type="term" value="F:monooxygenase activity"/>
    <property type="evidence" value="ECO:0007669"/>
    <property type="project" value="UniProtKB-KW"/>
</dbReference>
<dbReference type="AlphaFoldDB" id="A0A8B8JPJ4"/>
<dbReference type="PRINTS" id="PR00385">
    <property type="entry name" value="P450"/>
</dbReference>
<evidence type="ECO:0000256" key="1">
    <source>
        <dbReference type="ARBA" id="ARBA00001971"/>
    </source>
</evidence>
<protein>
    <submittedName>
        <fullName evidence="12">Cytochrome P450 71D11-like</fullName>
    </submittedName>
</protein>
<name>A0A8B8JPJ4_ABRPR</name>
<dbReference type="CDD" id="cd11072">
    <property type="entry name" value="CYP71-like"/>
    <property type="match status" value="1"/>
</dbReference>
<dbReference type="PRINTS" id="PR00463">
    <property type="entry name" value="EP450I"/>
</dbReference>
<organism evidence="11 12">
    <name type="scientific">Abrus precatorius</name>
    <name type="common">Indian licorice</name>
    <name type="synonym">Glycine abrus</name>
    <dbReference type="NCBI Taxonomy" id="3816"/>
    <lineage>
        <taxon>Eukaryota</taxon>
        <taxon>Viridiplantae</taxon>
        <taxon>Streptophyta</taxon>
        <taxon>Embryophyta</taxon>
        <taxon>Tracheophyta</taxon>
        <taxon>Spermatophyta</taxon>
        <taxon>Magnoliopsida</taxon>
        <taxon>eudicotyledons</taxon>
        <taxon>Gunneridae</taxon>
        <taxon>Pentapetalae</taxon>
        <taxon>rosids</taxon>
        <taxon>fabids</taxon>
        <taxon>Fabales</taxon>
        <taxon>Fabaceae</taxon>
        <taxon>Papilionoideae</taxon>
        <taxon>50 kb inversion clade</taxon>
        <taxon>NPAAA clade</taxon>
        <taxon>indigoferoid/millettioid clade</taxon>
        <taxon>Abreae</taxon>
        <taxon>Abrus</taxon>
    </lineage>
</organism>
<evidence type="ECO:0000313" key="11">
    <source>
        <dbReference type="Proteomes" id="UP000694853"/>
    </source>
</evidence>
<dbReference type="RefSeq" id="XP_027333372.1">
    <property type="nucleotide sequence ID" value="XM_027477571.1"/>
</dbReference>
<evidence type="ECO:0000313" key="12">
    <source>
        <dbReference type="RefSeq" id="XP_027333372.1"/>
    </source>
</evidence>
<keyword evidence="5 9" id="KW-0560">Oxidoreductase</keyword>
<keyword evidence="10" id="KW-0472">Membrane</keyword>
<dbReference type="Pfam" id="PF00067">
    <property type="entry name" value="p450"/>
    <property type="match status" value="1"/>
</dbReference>
<proteinExistence type="inferred from homology"/>
<dbReference type="PANTHER" id="PTHR47955">
    <property type="entry name" value="CYTOCHROME P450 FAMILY 71 PROTEIN"/>
    <property type="match status" value="1"/>
</dbReference>
<dbReference type="InterPro" id="IPR002401">
    <property type="entry name" value="Cyt_P450_E_grp-I"/>
</dbReference>
<dbReference type="InterPro" id="IPR017972">
    <property type="entry name" value="Cyt_P450_CS"/>
</dbReference>
<dbReference type="Proteomes" id="UP000694853">
    <property type="component" value="Unplaced"/>
</dbReference>
<evidence type="ECO:0000256" key="10">
    <source>
        <dbReference type="SAM" id="Phobius"/>
    </source>
</evidence>
<dbReference type="Gene3D" id="1.10.630.10">
    <property type="entry name" value="Cytochrome P450"/>
    <property type="match status" value="1"/>
</dbReference>
<dbReference type="GO" id="GO:0005506">
    <property type="term" value="F:iron ion binding"/>
    <property type="evidence" value="ECO:0007669"/>
    <property type="project" value="InterPro"/>
</dbReference>
<keyword evidence="10" id="KW-1133">Transmembrane helix</keyword>
<evidence type="ECO:0000256" key="9">
    <source>
        <dbReference type="RuleBase" id="RU000461"/>
    </source>
</evidence>
<gene>
    <name evidence="12" type="primary">LOC113848174</name>
</gene>
<evidence type="ECO:0000256" key="3">
    <source>
        <dbReference type="ARBA" id="ARBA00022617"/>
    </source>
</evidence>
<dbReference type="InterPro" id="IPR001128">
    <property type="entry name" value="Cyt_P450"/>
</dbReference>
<dbReference type="KEGG" id="aprc:113848174"/>
<dbReference type="OrthoDB" id="1470350at2759"/>
<reference evidence="11" key="1">
    <citation type="journal article" date="2019" name="Toxins">
        <title>Detection of Abrin-Like and Prepropulchellin-Like Toxin Genes and Transcripts Using Whole Genome Sequencing and Full-Length Transcript Sequencing of Abrus precatorius.</title>
        <authorList>
            <person name="Hovde B.T."/>
            <person name="Daligault H.E."/>
            <person name="Hanschen E.R."/>
            <person name="Kunde Y.A."/>
            <person name="Johnson M.B."/>
            <person name="Starkenburg S.R."/>
            <person name="Johnson S.L."/>
        </authorList>
    </citation>
    <scope>NUCLEOTIDE SEQUENCE [LARGE SCALE GENOMIC DNA]</scope>
</reference>
<keyword evidence="7 9" id="KW-0503">Monooxygenase</keyword>
<dbReference type="PANTHER" id="PTHR47955:SF8">
    <property type="entry name" value="CYTOCHROME P450 71D11-LIKE"/>
    <property type="match status" value="1"/>
</dbReference>
<accession>A0A8B8JPJ4</accession>
<keyword evidence="4 8" id="KW-0479">Metal-binding</keyword>
<evidence type="ECO:0000256" key="4">
    <source>
        <dbReference type="ARBA" id="ARBA00022723"/>
    </source>
</evidence>
<dbReference type="SUPFAM" id="SSF48264">
    <property type="entry name" value="Cytochrome P450"/>
    <property type="match status" value="1"/>
</dbReference>
<sequence length="500" mass="56705">MEDHFLSFPLLLSLILLMFFILKVGKRFKNTGTTSNFPPGPWKLPILGNIHHLIGSLPHQRMSELSQKYGPLMHLQLGETSAIVVSSPEIAKEVLKTHEVTFAHRPRLVAAEIVTYGCTNITFSPYGDYWKQIRKICTMELLSTTRVRSFQSIREEEVSNLVRNISTNIGSTINLTDEVLSAQYNIIAREAFGDICKDHEAYILFIKKIMRMNQALDVTNLFPSQHWLHVVTGMIHKLKEIHRTGDRLLENIINAATTKNGGDGNLLFVLLNKKDGVDPEFHLTVENIKAIIQDIFIAGSETSSVAVDWAFSEMMKNPRVLKRAQAEVRQVFGGKGCVDEMALHELKYLKAVIKETLRLHPPGPLLLPRECGETCEINGYTIPAGTQVYVNAWAIGRDPKYWIEGDKFYPERFLDSPIDYMGSDFEYIPFGAGKRICPATIFAATNMELLIAQLLYYFDWKLPFGISGENFDMSEVFGATVRRKEDLFVIPISYNHVPFE</sequence>
<keyword evidence="11" id="KW-1185">Reference proteome</keyword>
<keyword evidence="3 8" id="KW-0349">Heme</keyword>
<comment type="similarity">
    <text evidence="2 9">Belongs to the cytochrome P450 family.</text>
</comment>
<keyword evidence="10" id="KW-0812">Transmembrane</keyword>
<comment type="cofactor">
    <cofactor evidence="1 8">
        <name>heme</name>
        <dbReference type="ChEBI" id="CHEBI:30413"/>
    </cofactor>
</comment>
<dbReference type="InterPro" id="IPR036396">
    <property type="entry name" value="Cyt_P450_sf"/>
</dbReference>
<dbReference type="GeneID" id="113848174"/>
<reference evidence="12" key="2">
    <citation type="submission" date="2025-08" db="UniProtKB">
        <authorList>
            <consortium name="RefSeq"/>
        </authorList>
    </citation>
    <scope>IDENTIFICATION</scope>
    <source>
        <tissue evidence="12">Young leaves</tissue>
    </source>
</reference>
<dbReference type="GO" id="GO:0020037">
    <property type="term" value="F:heme binding"/>
    <property type="evidence" value="ECO:0007669"/>
    <property type="project" value="InterPro"/>
</dbReference>
<dbReference type="PROSITE" id="PS00086">
    <property type="entry name" value="CYTOCHROME_P450"/>
    <property type="match status" value="1"/>
</dbReference>
<evidence type="ECO:0000256" key="6">
    <source>
        <dbReference type="ARBA" id="ARBA00023004"/>
    </source>
</evidence>
<feature type="transmembrane region" description="Helical" evidence="10">
    <location>
        <begin position="6"/>
        <end position="25"/>
    </location>
</feature>
<evidence type="ECO:0000256" key="8">
    <source>
        <dbReference type="PIRSR" id="PIRSR602401-1"/>
    </source>
</evidence>
<dbReference type="FunFam" id="1.10.630.10:FF:000043">
    <property type="entry name" value="Cytochrome P450 99A2"/>
    <property type="match status" value="1"/>
</dbReference>
<evidence type="ECO:0000256" key="5">
    <source>
        <dbReference type="ARBA" id="ARBA00023002"/>
    </source>
</evidence>
<keyword evidence="6 8" id="KW-0408">Iron</keyword>